<dbReference type="OrthoDB" id="8732661at2"/>
<evidence type="ECO:0000256" key="18">
    <source>
        <dbReference type="PIRSR" id="PIRSR605478-5"/>
    </source>
</evidence>
<dbReference type="InterPro" id="IPR005475">
    <property type="entry name" value="Transketolase-like_Pyr-bd"/>
</dbReference>
<evidence type="ECO:0000256" key="19">
    <source>
        <dbReference type="SAM" id="MobiDB-lite"/>
    </source>
</evidence>
<dbReference type="SUPFAM" id="SSF52922">
    <property type="entry name" value="TK C-terminal domain-like"/>
    <property type="match status" value="1"/>
</dbReference>
<dbReference type="PANTHER" id="PTHR43522">
    <property type="entry name" value="TRANSKETOLASE"/>
    <property type="match status" value="1"/>
</dbReference>
<feature type="binding site" evidence="17">
    <location>
        <position position="159"/>
    </location>
    <ligand>
        <name>Mg(2+)</name>
        <dbReference type="ChEBI" id="CHEBI:18420"/>
    </ligand>
</feature>
<evidence type="ECO:0000256" key="12">
    <source>
        <dbReference type="ARBA" id="ARBA00049473"/>
    </source>
</evidence>
<keyword evidence="11 16" id="KW-0786">Thiamine pyrophosphate</keyword>
<dbReference type="InterPro" id="IPR020826">
    <property type="entry name" value="Transketolase_BS"/>
</dbReference>
<evidence type="ECO:0000256" key="10">
    <source>
        <dbReference type="ARBA" id="ARBA00022842"/>
    </source>
</evidence>
<feature type="region of interest" description="Disordered" evidence="19">
    <location>
        <begin position="344"/>
        <end position="367"/>
    </location>
</feature>
<feature type="site" description="Important for catalytic activity" evidence="18">
    <location>
        <position position="265"/>
    </location>
</feature>
<dbReference type="FunFam" id="3.40.50.970:FF:000004">
    <property type="entry name" value="Transketolase"/>
    <property type="match status" value="1"/>
</dbReference>
<feature type="binding site" evidence="16">
    <location>
        <position position="160"/>
    </location>
    <ligand>
        <name>thiamine diphosphate</name>
        <dbReference type="ChEBI" id="CHEBI:58937"/>
    </ligand>
</feature>
<feature type="binding site" evidence="16">
    <location>
        <position position="444"/>
    </location>
    <ligand>
        <name>thiamine diphosphate</name>
        <dbReference type="ChEBI" id="CHEBI:58937"/>
    </ligand>
</feature>
<evidence type="ECO:0000256" key="8">
    <source>
        <dbReference type="ARBA" id="ARBA00022723"/>
    </source>
</evidence>
<reference evidence="21 22" key="1">
    <citation type="submission" date="2019-03" db="EMBL/GenBank/DDBJ databases">
        <title>The complete genome sequence of Swingsia_sp. F3b2 LMG30590(T).</title>
        <authorList>
            <person name="Chua K.-O."/>
            <person name="Chan K.-G."/>
            <person name="See-Too W.-S."/>
        </authorList>
    </citation>
    <scope>NUCLEOTIDE SEQUENCE [LARGE SCALE GENOMIC DNA]</scope>
    <source>
        <strain evidence="21 22">F3b2</strain>
    </source>
</reference>
<comment type="cofactor">
    <cofactor evidence="1">
        <name>Ca(2+)</name>
        <dbReference type="ChEBI" id="CHEBI:29108"/>
    </cofactor>
</comment>
<dbReference type="PANTHER" id="PTHR43522:SF2">
    <property type="entry name" value="TRANSKETOLASE 1-RELATED"/>
    <property type="match status" value="1"/>
</dbReference>
<evidence type="ECO:0000313" key="22">
    <source>
        <dbReference type="Proteomes" id="UP000318709"/>
    </source>
</evidence>
<dbReference type="PROSITE" id="PS00802">
    <property type="entry name" value="TRANSKETOLASE_2"/>
    <property type="match status" value="1"/>
</dbReference>
<dbReference type="KEGG" id="swf:E3E12_05855"/>
<dbReference type="SUPFAM" id="SSF52518">
    <property type="entry name" value="Thiamin diphosphate-binding fold (THDP-binding)"/>
    <property type="match status" value="2"/>
</dbReference>
<dbReference type="FunFam" id="3.40.50.970:FF:000045">
    <property type="entry name" value="Transketolase"/>
    <property type="match status" value="1"/>
</dbReference>
<evidence type="ECO:0000256" key="4">
    <source>
        <dbReference type="ARBA" id="ARBA00007131"/>
    </source>
</evidence>
<feature type="binding site" evidence="15">
    <location>
        <position position="480"/>
    </location>
    <ligand>
        <name>substrate</name>
    </ligand>
</feature>
<evidence type="ECO:0000256" key="5">
    <source>
        <dbReference type="ARBA" id="ARBA00011738"/>
    </source>
</evidence>
<comment type="cofactor">
    <cofactor evidence="16">
        <name>thiamine diphosphate</name>
        <dbReference type="ChEBI" id="CHEBI:58937"/>
    </cofactor>
    <text evidence="16">Binds 1 thiamine pyrophosphate per subunit. During the reaction, the substrate forms a covalent intermediate with the cofactor.</text>
</comment>
<feature type="binding site" evidence="15">
    <location>
        <position position="527"/>
    </location>
    <ligand>
        <name>substrate</name>
    </ligand>
</feature>
<dbReference type="GO" id="GO:0004802">
    <property type="term" value="F:transketolase activity"/>
    <property type="evidence" value="ECO:0007669"/>
    <property type="project" value="UniProtKB-UniRule"/>
</dbReference>
<evidence type="ECO:0000256" key="16">
    <source>
        <dbReference type="PIRSR" id="PIRSR605478-3"/>
    </source>
</evidence>
<gene>
    <name evidence="21" type="primary">tkt</name>
    <name evidence="21" type="ORF">E3E12_05855</name>
</gene>
<feature type="binding site" evidence="15">
    <location>
        <position position="365"/>
    </location>
    <ligand>
        <name>substrate</name>
    </ligand>
</feature>
<dbReference type="Gene3D" id="3.40.50.970">
    <property type="match status" value="2"/>
</dbReference>
<dbReference type="NCBIfam" id="TIGR00232">
    <property type="entry name" value="tktlase_bact"/>
    <property type="match status" value="1"/>
</dbReference>
<dbReference type="GO" id="GO:0005829">
    <property type="term" value="C:cytosol"/>
    <property type="evidence" value="ECO:0007669"/>
    <property type="project" value="TreeGrafter"/>
</dbReference>
<feature type="binding site" evidence="15">
    <location>
        <position position="476"/>
    </location>
    <ligand>
        <name>substrate</name>
    </ligand>
</feature>
<name>A0A4Y6UCX3_9PROT</name>
<dbReference type="CDD" id="cd07033">
    <property type="entry name" value="TPP_PYR_DXS_TK_like"/>
    <property type="match status" value="1"/>
</dbReference>
<feature type="binding site" evidence="16">
    <location>
        <position position="265"/>
    </location>
    <ligand>
        <name>thiamine diphosphate</name>
        <dbReference type="ChEBI" id="CHEBI:58937"/>
    </ligand>
</feature>
<dbReference type="AlphaFoldDB" id="A0A4Y6UCX3"/>
<comment type="catalytic activity">
    <reaction evidence="12">
        <text>D-sedoheptulose 7-phosphate + D-glyceraldehyde 3-phosphate = aldehydo-D-ribose 5-phosphate + D-xylulose 5-phosphate</text>
        <dbReference type="Rhea" id="RHEA:10508"/>
        <dbReference type="ChEBI" id="CHEBI:57483"/>
        <dbReference type="ChEBI" id="CHEBI:57737"/>
        <dbReference type="ChEBI" id="CHEBI:58273"/>
        <dbReference type="ChEBI" id="CHEBI:59776"/>
        <dbReference type="EC" id="2.2.1.1"/>
    </reaction>
</comment>
<feature type="binding site" evidence="15">
    <location>
        <position position="392"/>
    </location>
    <ligand>
        <name>substrate</name>
    </ligand>
</feature>
<dbReference type="Gene3D" id="3.40.50.920">
    <property type="match status" value="1"/>
</dbReference>
<feature type="binding site" evidence="17">
    <location>
        <position position="191"/>
    </location>
    <ligand>
        <name>Mg(2+)</name>
        <dbReference type="ChEBI" id="CHEBI:18420"/>
    </ligand>
</feature>
<comment type="similarity">
    <text evidence="4">Belongs to the transketolase family.</text>
</comment>
<comment type="cofactor">
    <cofactor evidence="2">
        <name>Mn(2+)</name>
        <dbReference type="ChEBI" id="CHEBI:29035"/>
    </cofactor>
</comment>
<dbReference type="Proteomes" id="UP000318709">
    <property type="component" value="Chromosome"/>
</dbReference>
<evidence type="ECO:0000256" key="14">
    <source>
        <dbReference type="PIRSR" id="PIRSR605478-1"/>
    </source>
</evidence>
<evidence type="ECO:0000256" key="11">
    <source>
        <dbReference type="ARBA" id="ARBA00023052"/>
    </source>
</evidence>
<feature type="compositionally biased region" description="Basic and acidic residues" evidence="19">
    <location>
        <begin position="345"/>
        <end position="354"/>
    </location>
</feature>
<keyword evidence="8 17" id="KW-0479">Metal-binding</keyword>
<keyword evidence="10 17" id="KW-0460">Magnesium</keyword>
<evidence type="ECO:0000256" key="2">
    <source>
        <dbReference type="ARBA" id="ARBA00001936"/>
    </source>
</evidence>
<evidence type="ECO:0000256" key="15">
    <source>
        <dbReference type="PIRSR" id="PIRSR605478-2"/>
    </source>
</evidence>
<evidence type="ECO:0000259" key="20">
    <source>
        <dbReference type="SMART" id="SM00861"/>
    </source>
</evidence>
<dbReference type="Pfam" id="PF00456">
    <property type="entry name" value="Transketolase_N"/>
    <property type="match status" value="1"/>
</dbReference>
<feature type="binding site" evidence="15">
    <location>
        <position position="468"/>
    </location>
    <ligand>
        <name>substrate</name>
    </ligand>
</feature>
<feature type="binding site" evidence="17">
    <location>
        <position position="189"/>
    </location>
    <ligand>
        <name>Mg(2+)</name>
        <dbReference type="ChEBI" id="CHEBI:18420"/>
    </ligand>
</feature>
<keyword evidence="7 21" id="KW-0808">Transferase</keyword>
<comment type="cofactor">
    <cofactor evidence="3">
        <name>Co(2+)</name>
        <dbReference type="ChEBI" id="CHEBI:48828"/>
    </cofactor>
</comment>
<feature type="binding site" evidence="15">
    <location>
        <position position="265"/>
    </location>
    <ligand>
        <name>substrate</name>
    </ligand>
</feature>
<dbReference type="InterPro" id="IPR009014">
    <property type="entry name" value="Transketo_C/PFOR_II"/>
</dbReference>
<evidence type="ECO:0000256" key="3">
    <source>
        <dbReference type="ARBA" id="ARBA00001941"/>
    </source>
</evidence>
<accession>A0A4Y6UCX3</accession>
<comment type="subunit">
    <text evidence="5">Homodimer.</text>
</comment>
<protein>
    <recommendedName>
        <fullName evidence="6 13">Transketolase</fullName>
        <ecNumber evidence="6 13">2.2.1.1</ecNumber>
    </recommendedName>
</protein>
<feature type="domain" description="Transketolase-like pyrimidine-binding" evidence="20">
    <location>
        <begin position="362"/>
        <end position="532"/>
    </location>
</feature>
<evidence type="ECO:0000256" key="9">
    <source>
        <dbReference type="ARBA" id="ARBA00022837"/>
    </source>
</evidence>
<feature type="binding site" evidence="16">
    <location>
        <begin position="118"/>
        <end position="120"/>
    </location>
    <ligand>
        <name>thiamine diphosphate</name>
        <dbReference type="ChEBI" id="CHEBI:58937"/>
    </ligand>
</feature>
<evidence type="ECO:0000256" key="1">
    <source>
        <dbReference type="ARBA" id="ARBA00001913"/>
    </source>
</evidence>
<feature type="binding site" evidence="16">
    <location>
        <position position="68"/>
    </location>
    <ligand>
        <name>thiamine diphosphate</name>
        <dbReference type="ChEBI" id="CHEBI:58937"/>
    </ligand>
</feature>
<dbReference type="Pfam" id="PF22613">
    <property type="entry name" value="Transketolase_C_1"/>
    <property type="match status" value="1"/>
</dbReference>
<dbReference type="InterPro" id="IPR005478">
    <property type="entry name" value="Transketolase_bac-like"/>
</dbReference>
<feature type="active site" description="Proton donor" evidence="14">
    <location>
        <position position="419"/>
    </location>
</feature>
<feature type="binding site" evidence="15">
    <location>
        <position position="28"/>
    </location>
    <ligand>
        <name>substrate</name>
    </ligand>
</feature>
<dbReference type="InterPro" id="IPR033247">
    <property type="entry name" value="Transketolase_fam"/>
</dbReference>
<comment type="cofactor">
    <cofactor evidence="17">
        <name>Mg(2+)</name>
        <dbReference type="ChEBI" id="CHEBI:18420"/>
    </cofactor>
    <text evidence="17">Binds 1 Mg(2+) ion per subunit. Can also utilize other divalent metal cations, such as Ca(2+), Mn(2+) and Co(2+).</text>
</comment>
<keyword evidence="9" id="KW-0106">Calcium</keyword>
<feature type="binding site" evidence="16">
    <location>
        <position position="189"/>
    </location>
    <ligand>
        <name>thiamine diphosphate</name>
        <dbReference type="ChEBI" id="CHEBI:58937"/>
    </ligand>
</feature>
<dbReference type="CDD" id="cd02012">
    <property type="entry name" value="TPP_TK"/>
    <property type="match status" value="1"/>
</dbReference>
<dbReference type="EMBL" id="CP038231">
    <property type="protein sequence ID" value="QDH14428.1"/>
    <property type="molecule type" value="Genomic_DNA"/>
</dbReference>
<keyword evidence="22" id="KW-1185">Reference proteome</keyword>
<dbReference type="FunFam" id="3.40.50.920:FF:000003">
    <property type="entry name" value="Transketolase"/>
    <property type="match status" value="1"/>
</dbReference>
<evidence type="ECO:0000313" key="21">
    <source>
        <dbReference type="EMBL" id="QDH14428.1"/>
    </source>
</evidence>
<dbReference type="GO" id="GO:0006098">
    <property type="term" value="P:pentose-phosphate shunt"/>
    <property type="evidence" value="ECO:0007669"/>
    <property type="project" value="TreeGrafter"/>
</dbReference>
<dbReference type="EC" id="2.2.1.1" evidence="6 13"/>
<evidence type="ECO:0000256" key="13">
    <source>
        <dbReference type="NCBIfam" id="TIGR00232"/>
    </source>
</evidence>
<sequence length="704" mass="74558">MATAMDNLVVSSLRSLCMDAVEQAGHGHPGTPLGMAPALYAFWRYYFTYDPHAPWWADRDRFVLSSGHASILLYAMLHLAGVEGGITLDDLKNFRRMGAKTPGHPEYGLTAGIEVTTGPLGQGCTTSVGMAMAARWLGARYNKPGFELFTHHVTAFCGDGDMMEGMAAEAASLAGHQELGNLTWLYDSNHISIEGSTDITFTEDVAERFRSYGWHVVEVAEGNDVAAIAQALGQARAERGRPSLVVVTTTIGHGAPGKAGTAAAHGAPLGVGAVAGAKAAMNWPGEAGPFHVPEGVKEHVAATSGARGTKRRQAWEGLLARYKQTWPELGAELETLLAGQLPDGWDNHLPRKEAGQPGAEPETARASSGHVLNAVAGQVPWLVGGAADVSPSTCTEMLGAAAMQAVTPAGRNIHFGVREAAMAAVCNGMALSGLRPFCSCFLVFSDYMKAPLRLSAMMGQPALYLFTHDSVAIGADGPTHQPVEQLAQLRALPGLVVIRPADANEVSEAWRVAMKRTDGPTALVLARQKLPLLDRKRLAPASMLGLGGYVLASSGAGLPDVILIATGSEVALALAVFQRLEHEGVSARVVAMPSWELFEAQDKRYRQSVLPSMVKARVVVEMASPFGWERYAGEEGDIVGIDGFGEAGTAEQLKERYGFTEERIYGLARCQMARHPRPGVAAPPSPHGAGAKGGKRFSGCPVLH</sequence>
<evidence type="ECO:0000256" key="7">
    <source>
        <dbReference type="ARBA" id="ARBA00022679"/>
    </source>
</evidence>
<feature type="region of interest" description="Disordered" evidence="19">
    <location>
        <begin position="676"/>
        <end position="704"/>
    </location>
</feature>
<dbReference type="InterPro" id="IPR055152">
    <property type="entry name" value="Transketolase-like_C_2"/>
</dbReference>
<dbReference type="InterPro" id="IPR029061">
    <property type="entry name" value="THDP-binding"/>
</dbReference>
<organism evidence="21 22">
    <name type="scientific">Formicincola oecophyllae</name>
    <dbReference type="NCBI Taxonomy" id="2558361"/>
    <lineage>
        <taxon>Bacteria</taxon>
        <taxon>Pseudomonadati</taxon>
        <taxon>Pseudomonadota</taxon>
        <taxon>Alphaproteobacteria</taxon>
        <taxon>Acetobacterales</taxon>
        <taxon>Acetobacteraceae</taxon>
        <taxon>Formicincola</taxon>
    </lineage>
</organism>
<evidence type="ECO:0000256" key="6">
    <source>
        <dbReference type="ARBA" id="ARBA00013152"/>
    </source>
</evidence>
<dbReference type="SMART" id="SM00861">
    <property type="entry name" value="Transket_pyr"/>
    <property type="match status" value="1"/>
</dbReference>
<feature type="site" description="Important for catalytic activity" evidence="18">
    <location>
        <position position="28"/>
    </location>
</feature>
<dbReference type="InterPro" id="IPR005474">
    <property type="entry name" value="Transketolase_N"/>
</dbReference>
<evidence type="ECO:0000256" key="17">
    <source>
        <dbReference type="PIRSR" id="PIRSR605478-4"/>
    </source>
</evidence>
<dbReference type="Pfam" id="PF02779">
    <property type="entry name" value="Transket_pyr"/>
    <property type="match status" value="1"/>
</dbReference>
<proteinExistence type="inferred from homology"/>
<dbReference type="GO" id="GO:0046872">
    <property type="term" value="F:metal ion binding"/>
    <property type="evidence" value="ECO:0007669"/>
    <property type="project" value="UniProtKB-KW"/>
</dbReference>